<dbReference type="Gene3D" id="3.40.50.300">
    <property type="entry name" value="P-loop containing nucleotide triphosphate hydrolases"/>
    <property type="match status" value="2"/>
</dbReference>
<feature type="compositionally biased region" description="Basic and acidic residues" evidence="4">
    <location>
        <begin position="78"/>
        <end position="89"/>
    </location>
</feature>
<dbReference type="InterPro" id="IPR027417">
    <property type="entry name" value="P-loop_NTPase"/>
</dbReference>
<keyword evidence="3" id="KW-0067">ATP-binding</keyword>
<evidence type="ECO:0000256" key="1">
    <source>
        <dbReference type="ARBA" id="ARBA00010378"/>
    </source>
</evidence>
<dbReference type="InterPro" id="IPR003593">
    <property type="entry name" value="AAA+_ATPase"/>
</dbReference>
<feature type="region of interest" description="Disordered" evidence="4">
    <location>
        <begin position="69"/>
        <end position="97"/>
    </location>
</feature>
<dbReference type="SUPFAM" id="SSF52540">
    <property type="entry name" value="P-loop containing nucleoside triphosphate hydrolases"/>
    <property type="match status" value="2"/>
</dbReference>
<dbReference type="PRINTS" id="PR00819">
    <property type="entry name" value="CBXCFQXSUPER"/>
</dbReference>
<evidence type="ECO:0000256" key="4">
    <source>
        <dbReference type="SAM" id="MobiDB-lite"/>
    </source>
</evidence>
<dbReference type="InterPro" id="IPR000641">
    <property type="entry name" value="CbxX/CfxQ"/>
</dbReference>
<protein>
    <recommendedName>
        <fullName evidence="5">AAA+ ATPase domain-containing protein</fullName>
    </recommendedName>
</protein>
<name>A0A9X0WMQ4_9GAMM</name>
<dbReference type="Pfam" id="PF00004">
    <property type="entry name" value="AAA"/>
    <property type="match status" value="2"/>
</dbReference>
<evidence type="ECO:0000313" key="7">
    <source>
        <dbReference type="Proteomes" id="UP001138802"/>
    </source>
</evidence>
<dbReference type="CDD" id="cd00009">
    <property type="entry name" value="AAA"/>
    <property type="match status" value="2"/>
</dbReference>
<evidence type="ECO:0000256" key="2">
    <source>
        <dbReference type="ARBA" id="ARBA00022741"/>
    </source>
</evidence>
<keyword evidence="7" id="KW-1185">Reference proteome</keyword>
<dbReference type="GO" id="GO:0016887">
    <property type="term" value="F:ATP hydrolysis activity"/>
    <property type="evidence" value="ECO:0007669"/>
    <property type="project" value="InterPro"/>
</dbReference>
<dbReference type="PANTHER" id="PTHR43392:SF2">
    <property type="entry name" value="AAA-TYPE ATPASE FAMILY PROTEIN _ ANKYRIN REPEAT FAMILY PROTEIN"/>
    <property type="match status" value="1"/>
</dbReference>
<proteinExistence type="inferred from homology"/>
<feature type="region of interest" description="Disordered" evidence="4">
    <location>
        <begin position="354"/>
        <end position="374"/>
    </location>
</feature>
<gene>
    <name evidence="6" type="ORF">CKO25_19075</name>
</gene>
<dbReference type="Pfam" id="PF17866">
    <property type="entry name" value="AAA_lid_6"/>
    <property type="match status" value="1"/>
</dbReference>
<feature type="domain" description="AAA+ ATPase" evidence="5">
    <location>
        <begin position="658"/>
        <end position="795"/>
    </location>
</feature>
<evidence type="ECO:0000259" key="5">
    <source>
        <dbReference type="SMART" id="SM00382"/>
    </source>
</evidence>
<dbReference type="InterPro" id="IPR003959">
    <property type="entry name" value="ATPase_AAA_core"/>
</dbReference>
<organism evidence="6 7">
    <name type="scientific">Thiocapsa imhoffii</name>
    <dbReference type="NCBI Taxonomy" id="382777"/>
    <lineage>
        <taxon>Bacteria</taxon>
        <taxon>Pseudomonadati</taxon>
        <taxon>Pseudomonadota</taxon>
        <taxon>Gammaproteobacteria</taxon>
        <taxon>Chromatiales</taxon>
        <taxon>Chromatiaceae</taxon>
        <taxon>Thiocapsa</taxon>
    </lineage>
</organism>
<comment type="similarity">
    <text evidence="1">Belongs to the CbxX/CfxQ family.</text>
</comment>
<dbReference type="Proteomes" id="UP001138802">
    <property type="component" value="Unassembled WGS sequence"/>
</dbReference>
<feature type="domain" description="AAA+ ATPase" evidence="5">
    <location>
        <begin position="382"/>
        <end position="519"/>
    </location>
</feature>
<dbReference type="EMBL" id="NRSD01000032">
    <property type="protein sequence ID" value="MBK1646702.1"/>
    <property type="molecule type" value="Genomic_DNA"/>
</dbReference>
<dbReference type="RefSeq" id="WP_200389527.1">
    <property type="nucleotide sequence ID" value="NZ_NRSD01000032.1"/>
</dbReference>
<accession>A0A9X0WMQ4</accession>
<keyword evidence="2" id="KW-0547">Nucleotide-binding</keyword>
<dbReference type="InterPro" id="IPR041627">
    <property type="entry name" value="AAA_lid_6"/>
</dbReference>
<reference evidence="6 7" key="1">
    <citation type="journal article" date="2020" name="Microorganisms">
        <title>Osmotic Adaptation and Compatible Solute Biosynthesis of Phototrophic Bacteria as Revealed from Genome Analyses.</title>
        <authorList>
            <person name="Imhoff J.F."/>
            <person name="Rahn T."/>
            <person name="Kunzel S."/>
            <person name="Keller A."/>
            <person name="Neulinger S.C."/>
        </authorList>
    </citation>
    <scope>NUCLEOTIDE SEQUENCE [LARGE SCALE GENOMIC DNA]</scope>
    <source>
        <strain evidence="6 7">DSM 21303</strain>
    </source>
</reference>
<dbReference type="Gene3D" id="1.10.8.60">
    <property type="match status" value="2"/>
</dbReference>
<dbReference type="InterPro" id="IPR050773">
    <property type="entry name" value="CbxX/CfxQ_RuBisCO_ESX"/>
</dbReference>
<evidence type="ECO:0000313" key="6">
    <source>
        <dbReference type="EMBL" id="MBK1646702.1"/>
    </source>
</evidence>
<dbReference type="GO" id="GO:0005524">
    <property type="term" value="F:ATP binding"/>
    <property type="evidence" value="ECO:0007669"/>
    <property type="project" value="UniProtKB-KW"/>
</dbReference>
<dbReference type="PANTHER" id="PTHR43392">
    <property type="entry name" value="AAA-TYPE ATPASE FAMILY PROTEIN / ANKYRIN REPEAT FAMILY PROTEIN"/>
    <property type="match status" value="1"/>
</dbReference>
<dbReference type="SMART" id="SM00382">
    <property type="entry name" value="AAA"/>
    <property type="match status" value="2"/>
</dbReference>
<dbReference type="FunFam" id="3.40.50.300:FF:000216">
    <property type="entry name" value="Type VII secretion ATPase EccA"/>
    <property type="match status" value="2"/>
</dbReference>
<comment type="caution">
    <text evidence="6">The sequence shown here is derived from an EMBL/GenBank/DDBJ whole genome shotgun (WGS) entry which is preliminary data.</text>
</comment>
<dbReference type="AlphaFoldDB" id="A0A9X0WMQ4"/>
<evidence type="ECO:0000256" key="3">
    <source>
        <dbReference type="ARBA" id="ARBA00022840"/>
    </source>
</evidence>
<sequence>MSSPFADGGHRLFVCYGTVRDRFVPPSGVPVPFDRFLHRHLGALGYDTRLYYSHRGLYFYDRESRDRVISGTPPTADSHPRPIESERRSPLAPAPGRLSLRRRAAANQSPAMQTAANTANDSPLCYPDLSRLTEMLPTLRRLTNPGAPAVAVVFDSDHLADFSTNGPVVEQFRGFLDSIRTLPPSQRAILVFVFGQDLEQLAEQLRRKPALNLLLNLDTQGHAQGIAKLVPIGAPEHDEVRRLVHNYRLLQGLDLDWPTLDQSLLRLTAALKTGTLDANRQTAQSARSGSLLQLEHALERLVRTSQRLDPNSVRTLTGRALETQSARQRLEAMIGLETVKTYVQRRLKQHRHLAPDMGHGTDGSPSDLRRLTPASRPVGTGEWMHLVLAGNPGTGKTTLARLIGEIYQEAGLLELGHTVEAKRADLVGGYVGQTALKTRACIERALGGVLFIDEAYSLVEGGENDFGPEAITTLIDAMSSYQDRLCVIFAGYPADMDRLVAANDGFSSRCTRIDLEDYGPAQLQAIFEHYVYRAQPPVVLDDEFQELLPTLFQEVHDERPQNFGNARDIEALFRDMRTAVIDELEAPAATHHFGLRHLPPAYQGYLQQIEASTQAGPLAELESLVGLRGVKRQVRELLDLLAFEQRRQAQSGTSGRIALNHYLFLGNPGTGKTTVARLMAAQLKQIGLLKTARLTELTASELSGQPHLGQTEQIVRKRFMEAIGGVLFIDEAHQLAQPHSYGSNALGALTPLLSRHADELVVIFAGYRDQMQAIYGIDPGLKRRFETILFEDFSAEELVTVFMQTAHKDGLDCREPARQKLLELFTWMLANRTDGFGNAGTAQQLFQRAKRRLAQRLLIAGGPLDRACIEDSDIPGPKDCGDLL</sequence>